<comment type="caution">
    <text evidence="2">The sequence shown here is derived from an EMBL/GenBank/DDBJ whole genome shotgun (WGS) entry which is preliminary data.</text>
</comment>
<sequence>MRQPAPSTPRGRIAWWTALLTALLASWLLPTAHAHAAAPPGGQSVTVLTDR</sequence>
<protein>
    <submittedName>
        <fullName evidence="2">Uncharacterized protein</fullName>
    </submittedName>
</protein>
<evidence type="ECO:0000313" key="2">
    <source>
        <dbReference type="EMBL" id="GAA0306602.1"/>
    </source>
</evidence>
<evidence type="ECO:0000313" key="3">
    <source>
        <dbReference type="Proteomes" id="UP001501867"/>
    </source>
</evidence>
<feature type="chain" id="PRO_5047048105" evidence="1">
    <location>
        <begin position="37"/>
        <end position="51"/>
    </location>
</feature>
<keyword evidence="1" id="KW-0732">Signal</keyword>
<evidence type="ECO:0000256" key="1">
    <source>
        <dbReference type="SAM" id="SignalP"/>
    </source>
</evidence>
<accession>A0ABN0VJ33</accession>
<dbReference type="Proteomes" id="UP001501867">
    <property type="component" value="Unassembled WGS sequence"/>
</dbReference>
<dbReference type="RefSeq" id="WP_344164228.1">
    <property type="nucleotide sequence ID" value="NZ_BAAABV010000023.1"/>
</dbReference>
<dbReference type="EMBL" id="BAAABV010000023">
    <property type="protein sequence ID" value="GAA0306602.1"/>
    <property type="molecule type" value="Genomic_DNA"/>
</dbReference>
<reference evidence="2 3" key="1">
    <citation type="journal article" date="2019" name="Int. J. Syst. Evol. Microbiol.">
        <title>The Global Catalogue of Microorganisms (GCM) 10K type strain sequencing project: providing services to taxonomists for standard genome sequencing and annotation.</title>
        <authorList>
            <consortium name="The Broad Institute Genomics Platform"/>
            <consortium name="The Broad Institute Genome Sequencing Center for Infectious Disease"/>
            <person name="Wu L."/>
            <person name="Ma J."/>
        </authorList>
    </citation>
    <scope>NUCLEOTIDE SEQUENCE [LARGE SCALE GENOMIC DNA]</scope>
    <source>
        <strain evidence="2 3">JCM 4505</strain>
    </source>
</reference>
<organism evidence="2 3">
    <name type="scientific">Streptomyces polychromogenes</name>
    <dbReference type="NCBI Taxonomy" id="67342"/>
    <lineage>
        <taxon>Bacteria</taxon>
        <taxon>Bacillati</taxon>
        <taxon>Actinomycetota</taxon>
        <taxon>Actinomycetes</taxon>
        <taxon>Kitasatosporales</taxon>
        <taxon>Streptomycetaceae</taxon>
        <taxon>Streptomyces</taxon>
    </lineage>
</organism>
<gene>
    <name evidence="2" type="ORF">GCM10010302_51600</name>
</gene>
<keyword evidence="3" id="KW-1185">Reference proteome</keyword>
<proteinExistence type="predicted"/>
<name>A0ABN0VJ33_9ACTN</name>
<feature type="signal peptide" evidence="1">
    <location>
        <begin position="1"/>
        <end position="36"/>
    </location>
</feature>